<feature type="transmembrane region" description="Helical" evidence="4">
    <location>
        <begin position="75"/>
        <end position="93"/>
    </location>
</feature>
<proteinExistence type="predicted"/>
<dbReference type="CDD" id="cd17324">
    <property type="entry name" value="MFS_NepI_like"/>
    <property type="match status" value="1"/>
</dbReference>
<evidence type="ECO:0000259" key="5">
    <source>
        <dbReference type="PROSITE" id="PS50850"/>
    </source>
</evidence>
<feature type="transmembrane region" description="Helical" evidence="4">
    <location>
        <begin position="336"/>
        <end position="356"/>
    </location>
</feature>
<gene>
    <name evidence="6" type="primary">ynfM_3</name>
    <name evidence="6" type="ORF">ERS370011_02709</name>
</gene>
<reference evidence="6 7" key="1">
    <citation type="submission" date="2015-09" db="EMBL/GenBank/DDBJ databases">
        <authorList>
            <person name="Jackson K.R."/>
            <person name="Lunt B.L."/>
            <person name="Fisher J.N.B."/>
            <person name="Gardner A.V."/>
            <person name="Bailey M.E."/>
            <person name="Deus L.M."/>
            <person name="Earl A.S."/>
            <person name="Gibby P.D."/>
            <person name="Hartmann K.A."/>
            <person name="Liu J.E."/>
            <person name="Manci A.M."/>
            <person name="Nielsen D.A."/>
            <person name="Solomon M.B."/>
            <person name="Breakwell D.P."/>
            <person name="Burnett S.H."/>
            <person name="Grose J.H."/>
        </authorList>
    </citation>
    <scope>NUCLEOTIDE SEQUENCE [LARGE SCALE GENOMIC DNA]</scope>
    <source>
        <strain evidence="6 7">2789STDY5608636</strain>
    </source>
</reference>
<feature type="transmembrane region" description="Helical" evidence="4">
    <location>
        <begin position="272"/>
        <end position="291"/>
    </location>
</feature>
<feature type="transmembrane region" description="Helical" evidence="4">
    <location>
        <begin position="44"/>
        <end position="63"/>
    </location>
</feature>
<accession>A0A0M7G0I1</accession>
<dbReference type="InterPro" id="IPR036259">
    <property type="entry name" value="MFS_trans_sf"/>
</dbReference>
<feature type="transmembrane region" description="Helical" evidence="4">
    <location>
        <begin position="132"/>
        <end position="151"/>
    </location>
</feature>
<keyword evidence="2 4" id="KW-1133">Transmembrane helix</keyword>
<evidence type="ECO:0000313" key="6">
    <source>
        <dbReference type="EMBL" id="CUI88258.1"/>
    </source>
</evidence>
<dbReference type="EMBL" id="CYTV01000006">
    <property type="protein sequence ID" value="CUI88258.1"/>
    <property type="molecule type" value="Genomic_DNA"/>
</dbReference>
<dbReference type="Pfam" id="PF07690">
    <property type="entry name" value="MFS_1"/>
    <property type="match status" value="1"/>
</dbReference>
<dbReference type="InterPro" id="IPR020846">
    <property type="entry name" value="MFS_dom"/>
</dbReference>
<keyword evidence="3 4" id="KW-0472">Membrane</keyword>
<dbReference type="Proteomes" id="UP000053096">
    <property type="component" value="Unassembled WGS sequence"/>
</dbReference>
<sequence length="398" mass="41967">MNSRLTPAMVFLMSAATGLAVASNYYAQPLLHIIGEQFQVSNAATGSIVTIAQLSYAVGLMLLVPLGDILERRRLIVFMTALSAGGLLISANAPSLGWLMLGTFLTGMLSVVAQVLVPFGATLADPAQRGRIVGTLMSGLLLGILLARTAAGVLADLGGWRTVYWVAAALLLAMSAVLWRILPDHPGSAQLSYARLLLSIWRLYREEPLLRARSLIGGLLFACFSMLWTPLTFLLSSPPYGYSMTTIGLFGLAGAMGAYAARRFGRMADQGLGNRATVVGLALLLGSWALIAWGAHAVIPLLIGIVIQDMAIQGVHVTNQSAVYRLRPEARSRLTAGYMTAYFIGGAAGSLASAWIYGHFGWYGVTATGAATALLALAYGCLAPGARIPGNRPSPSRA</sequence>
<protein>
    <submittedName>
        <fullName evidence="6">Inner membrane transport protein ynfM</fullName>
    </submittedName>
</protein>
<dbReference type="PANTHER" id="PTHR42910:SF1">
    <property type="entry name" value="MAJOR FACILITATOR SUPERFAMILY (MFS) PROFILE DOMAIN-CONTAINING PROTEIN"/>
    <property type="match status" value="1"/>
</dbReference>
<dbReference type="PANTHER" id="PTHR42910">
    <property type="entry name" value="TRANSPORTER SCO4007-RELATED"/>
    <property type="match status" value="1"/>
</dbReference>
<evidence type="ECO:0000256" key="4">
    <source>
        <dbReference type="SAM" id="Phobius"/>
    </source>
</evidence>
<dbReference type="SUPFAM" id="SSF103473">
    <property type="entry name" value="MFS general substrate transporter"/>
    <property type="match status" value="1"/>
</dbReference>
<evidence type="ECO:0000256" key="3">
    <source>
        <dbReference type="ARBA" id="ARBA00023136"/>
    </source>
</evidence>
<feature type="transmembrane region" description="Helical" evidence="4">
    <location>
        <begin position="99"/>
        <end position="120"/>
    </location>
</feature>
<dbReference type="AlphaFoldDB" id="A0A0M7G0I1"/>
<dbReference type="InterPro" id="IPR011701">
    <property type="entry name" value="MFS"/>
</dbReference>
<name>A0A0M7G0I1_9BORD</name>
<dbReference type="GO" id="GO:0022857">
    <property type="term" value="F:transmembrane transporter activity"/>
    <property type="evidence" value="ECO:0007669"/>
    <property type="project" value="InterPro"/>
</dbReference>
<keyword evidence="1 4" id="KW-0812">Transmembrane</keyword>
<feature type="transmembrane region" description="Helical" evidence="4">
    <location>
        <begin position="362"/>
        <end position="382"/>
    </location>
</feature>
<evidence type="ECO:0000313" key="7">
    <source>
        <dbReference type="Proteomes" id="UP000053096"/>
    </source>
</evidence>
<feature type="transmembrane region" description="Helical" evidence="4">
    <location>
        <begin position="297"/>
        <end position="315"/>
    </location>
</feature>
<evidence type="ECO:0000256" key="2">
    <source>
        <dbReference type="ARBA" id="ARBA00022989"/>
    </source>
</evidence>
<evidence type="ECO:0000256" key="1">
    <source>
        <dbReference type="ARBA" id="ARBA00022692"/>
    </source>
</evidence>
<dbReference type="PROSITE" id="PS50850">
    <property type="entry name" value="MFS"/>
    <property type="match status" value="1"/>
</dbReference>
<feature type="domain" description="Major facilitator superfamily (MFS) profile" evidence="5">
    <location>
        <begin position="9"/>
        <end position="387"/>
    </location>
</feature>
<feature type="transmembrane region" description="Helical" evidence="4">
    <location>
        <begin position="163"/>
        <end position="182"/>
    </location>
</feature>
<feature type="transmembrane region" description="Helical" evidence="4">
    <location>
        <begin position="215"/>
        <end position="234"/>
    </location>
</feature>
<feature type="transmembrane region" description="Helical" evidence="4">
    <location>
        <begin position="240"/>
        <end position="260"/>
    </location>
</feature>
<organism evidence="6 7">
    <name type="scientific">Bordetella pseudohinzii</name>
    <dbReference type="NCBI Taxonomy" id="1331258"/>
    <lineage>
        <taxon>Bacteria</taxon>
        <taxon>Pseudomonadati</taxon>
        <taxon>Pseudomonadota</taxon>
        <taxon>Betaproteobacteria</taxon>
        <taxon>Burkholderiales</taxon>
        <taxon>Alcaligenaceae</taxon>
        <taxon>Bordetella</taxon>
    </lineage>
</organism>
<dbReference type="Gene3D" id="1.20.1250.20">
    <property type="entry name" value="MFS general substrate transporter like domains"/>
    <property type="match status" value="1"/>
</dbReference>